<sequence length="108" mass="11505">MSNTDPSSSPTVKPPLNPTVNIISVPQATVARTRVIKNSSDPIWNEHFGPSDPSFNRKSKLRSTTSSTSSPTAPPSTTSSDPSSSPTAALNHELADRPVERRMACFAV</sequence>
<dbReference type="SUPFAM" id="SSF49562">
    <property type="entry name" value="C2 domain (Calcium/lipid-binding domain, CaLB)"/>
    <property type="match status" value="1"/>
</dbReference>
<feature type="compositionally biased region" description="Low complexity" evidence="1">
    <location>
        <begin position="63"/>
        <end position="89"/>
    </location>
</feature>
<evidence type="ECO:0000256" key="1">
    <source>
        <dbReference type="SAM" id="MobiDB-lite"/>
    </source>
</evidence>
<proteinExistence type="predicted"/>
<gene>
    <name evidence="2" type="ORF">FSB_LOCUS32310</name>
</gene>
<protein>
    <submittedName>
        <fullName evidence="2">Uncharacterized protein</fullName>
    </submittedName>
</protein>
<dbReference type="EMBL" id="OIVN01002535">
    <property type="protein sequence ID" value="SPD04428.1"/>
    <property type="molecule type" value="Genomic_DNA"/>
</dbReference>
<organism evidence="2">
    <name type="scientific">Fagus sylvatica</name>
    <name type="common">Beechnut</name>
    <dbReference type="NCBI Taxonomy" id="28930"/>
    <lineage>
        <taxon>Eukaryota</taxon>
        <taxon>Viridiplantae</taxon>
        <taxon>Streptophyta</taxon>
        <taxon>Embryophyta</taxon>
        <taxon>Tracheophyta</taxon>
        <taxon>Spermatophyta</taxon>
        <taxon>Magnoliopsida</taxon>
        <taxon>eudicotyledons</taxon>
        <taxon>Gunneridae</taxon>
        <taxon>Pentapetalae</taxon>
        <taxon>rosids</taxon>
        <taxon>fabids</taxon>
        <taxon>Fagales</taxon>
        <taxon>Fagaceae</taxon>
        <taxon>Fagus</taxon>
    </lineage>
</organism>
<dbReference type="AlphaFoldDB" id="A0A2N9GY19"/>
<evidence type="ECO:0000313" key="2">
    <source>
        <dbReference type="EMBL" id="SPD04428.1"/>
    </source>
</evidence>
<feature type="region of interest" description="Disordered" evidence="1">
    <location>
        <begin position="1"/>
        <end position="20"/>
    </location>
</feature>
<name>A0A2N9GY19_FAGSY</name>
<dbReference type="InterPro" id="IPR035892">
    <property type="entry name" value="C2_domain_sf"/>
</dbReference>
<accession>A0A2N9GY19</accession>
<reference evidence="2" key="1">
    <citation type="submission" date="2018-02" db="EMBL/GenBank/DDBJ databases">
        <authorList>
            <person name="Cohen D.B."/>
            <person name="Kent A.D."/>
        </authorList>
    </citation>
    <scope>NUCLEOTIDE SEQUENCE</scope>
</reference>
<feature type="compositionally biased region" description="Polar residues" evidence="1">
    <location>
        <begin position="1"/>
        <end position="11"/>
    </location>
</feature>
<feature type="region of interest" description="Disordered" evidence="1">
    <location>
        <begin position="39"/>
        <end position="96"/>
    </location>
</feature>